<protein>
    <submittedName>
        <fullName evidence="1">Uncharacterized protein</fullName>
    </submittedName>
</protein>
<reference evidence="1" key="1">
    <citation type="submission" date="2021-11" db="EMBL/GenBank/DDBJ databases">
        <title>Fusarium solani-melongenae Genome sequencing and assembly.</title>
        <authorList>
            <person name="Xie S."/>
            <person name="Huang L."/>
            <person name="Zhang X."/>
        </authorList>
    </citation>
    <scope>NUCLEOTIDE SEQUENCE</scope>
    <source>
        <strain evidence="1">CRI 24-3</strain>
    </source>
</reference>
<evidence type="ECO:0000313" key="1">
    <source>
        <dbReference type="EMBL" id="UPL03443.1"/>
    </source>
</evidence>
<accession>A0ACD3ZQF9</accession>
<name>A0ACD3ZQF9_FUSSC</name>
<proteinExistence type="predicted"/>
<sequence>MSQSSPLEDSRAVPPQDITVAIFCALTIEVVAVKFTLDERLTSHPAMAGSEVLIYSYGRIGGHNAVIVRGTQMGPVNAATCAATVVQQFPNIRFALVVGIGSGIPSRSQDIRLGDVAVGIPGGSHPGVIQYDLGKYERDGSFILKGCLNKPPSVLINACHRLEEHEEETGRRPHCDILKVIGENHGRYKRPSEDDVLFKDDFPHVDAGGDCAECQAAGEGSVVSRGPRDEIDQSFVHLGLIMSGGGVVKNSEDRRRLRRGNEGAICFEMEAAGIVDQIPCLVIRGICAYADTHNNDDWHRYAAAAAAAYGKAILTKVTGQEVREAMRLQDLMKDLNTVKDNLGEGGDTFGEFRKDKEQQKVLDWLRQEGWRHPQDDHFAKCEHGVGRWLLDSPKFKE</sequence>
<dbReference type="EMBL" id="CP090041">
    <property type="protein sequence ID" value="UPL03443.1"/>
    <property type="molecule type" value="Genomic_DNA"/>
</dbReference>
<keyword evidence="2" id="KW-1185">Reference proteome</keyword>
<gene>
    <name evidence="1" type="ORF">LCI18_014377</name>
</gene>
<organism evidence="1 2">
    <name type="scientific">Fusarium solani subsp. cucurbitae</name>
    <name type="common">Neocosmosporum cucurbitae</name>
    <dbReference type="NCBI Taxonomy" id="2747967"/>
    <lineage>
        <taxon>Eukaryota</taxon>
        <taxon>Fungi</taxon>
        <taxon>Dikarya</taxon>
        <taxon>Ascomycota</taxon>
        <taxon>Pezizomycotina</taxon>
        <taxon>Sordariomycetes</taxon>
        <taxon>Hypocreomycetidae</taxon>
        <taxon>Hypocreales</taxon>
        <taxon>Nectriaceae</taxon>
        <taxon>Fusarium</taxon>
        <taxon>Fusarium solani species complex</taxon>
    </lineage>
</organism>
<evidence type="ECO:0000313" key="2">
    <source>
        <dbReference type="Proteomes" id="UP000830768"/>
    </source>
</evidence>
<dbReference type="Proteomes" id="UP000830768">
    <property type="component" value="Chromosome 13"/>
</dbReference>